<dbReference type="Gene3D" id="3.40.190.10">
    <property type="entry name" value="Periplasmic binding protein-like II"/>
    <property type="match status" value="2"/>
</dbReference>
<dbReference type="PANTHER" id="PTHR43649:SF12">
    <property type="entry name" value="DIACETYLCHITOBIOSE BINDING PROTEIN DASA"/>
    <property type="match status" value="1"/>
</dbReference>
<name>A0A419T613_9FIRM</name>
<dbReference type="Proteomes" id="UP000284277">
    <property type="component" value="Unassembled WGS sequence"/>
</dbReference>
<dbReference type="AlphaFoldDB" id="A0A419T613"/>
<dbReference type="EMBL" id="MCIA01000009">
    <property type="protein sequence ID" value="RKD32838.1"/>
    <property type="molecule type" value="Genomic_DNA"/>
</dbReference>
<dbReference type="SUPFAM" id="SSF53850">
    <property type="entry name" value="Periplasmic binding protein-like II"/>
    <property type="match status" value="1"/>
</dbReference>
<accession>A0A419T613</accession>
<dbReference type="InterPro" id="IPR050490">
    <property type="entry name" value="Bact_solute-bd_prot1"/>
</dbReference>
<dbReference type="OrthoDB" id="9764112at2"/>
<dbReference type="InterPro" id="IPR006059">
    <property type="entry name" value="SBP"/>
</dbReference>
<evidence type="ECO:0000313" key="2">
    <source>
        <dbReference type="EMBL" id="RKD32838.1"/>
    </source>
</evidence>
<dbReference type="PROSITE" id="PS51257">
    <property type="entry name" value="PROKAR_LIPOPROTEIN"/>
    <property type="match status" value="1"/>
</dbReference>
<protein>
    <recommendedName>
        <fullName evidence="4">ABC transporter substrate-binding protein</fullName>
    </recommendedName>
</protein>
<dbReference type="PANTHER" id="PTHR43649">
    <property type="entry name" value="ARABINOSE-BINDING PROTEIN-RELATED"/>
    <property type="match status" value="1"/>
</dbReference>
<organism evidence="2 3">
    <name type="scientific">Lacrimispora algidixylanolytica</name>
    <dbReference type="NCBI Taxonomy" id="94868"/>
    <lineage>
        <taxon>Bacteria</taxon>
        <taxon>Bacillati</taxon>
        <taxon>Bacillota</taxon>
        <taxon>Clostridia</taxon>
        <taxon>Lachnospirales</taxon>
        <taxon>Lachnospiraceae</taxon>
        <taxon>Lacrimispora</taxon>
    </lineage>
</organism>
<dbReference type="Pfam" id="PF01547">
    <property type="entry name" value="SBP_bac_1"/>
    <property type="match status" value="1"/>
</dbReference>
<evidence type="ECO:0000256" key="1">
    <source>
        <dbReference type="SAM" id="SignalP"/>
    </source>
</evidence>
<feature type="chain" id="PRO_5039015341" description="ABC transporter substrate-binding protein" evidence="1">
    <location>
        <begin position="19"/>
        <end position="453"/>
    </location>
</feature>
<comment type="caution">
    <text evidence="2">The sequence shown here is derived from an EMBL/GenBank/DDBJ whole genome shotgun (WGS) entry which is preliminary data.</text>
</comment>
<evidence type="ECO:0000313" key="3">
    <source>
        <dbReference type="Proteomes" id="UP000284277"/>
    </source>
</evidence>
<keyword evidence="3" id="KW-1185">Reference proteome</keyword>
<feature type="signal peptide" evidence="1">
    <location>
        <begin position="1"/>
        <end position="18"/>
    </location>
</feature>
<dbReference type="RefSeq" id="WP_120196217.1">
    <property type="nucleotide sequence ID" value="NZ_MCIA01000009.1"/>
</dbReference>
<sequence>MKRQFKKHVALLMTASMAAVTLMGCGSTGKTDETTQATQGAAVTSAAAGGSGESVTLRFSWWGSDSRHGALLDVIDAYQAKNPNVKIEAEYQGFDGYYEKIMTTLSSNTAPDIIQLNKEWLPDIQGAKHYLADLSTLPVDLSTLKDRLLEISGTYNGEANIFPCTVGGSPVVYVNTDFAKEFEIDLAKNYTWDEIAELGKAIHEKDSDAYLMTADADMLNRLFIQPYLVQKTGKPIIDEETYAPNFTEADATEAFQNILNLYESNALEPFGDAATFAGQMDQNTKWINKKIGMIVDYTGSAPKYLSSVDSPLDVIAAPVMENAKSTGVVYGGDRGFSINDNSAHKEEAAKFLDFLMNDAEAIKIQKTAVGYCPTKHSEEILITEGAVDELQKNAIDLVAKDPYINNMISGNTELEVVRKDLIQEVIYGDVTPEDAAKELLVQYEEILEQLKAK</sequence>
<evidence type="ECO:0008006" key="4">
    <source>
        <dbReference type="Google" id="ProtNLM"/>
    </source>
</evidence>
<proteinExistence type="predicted"/>
<gene>
    <name evidence="2" type="ORF">BET01_16495</name>
</gene>
<reference evidence="2 3" key="1">
    <citation type="submission" date="2016-08" db="EMBL/GenBank/DDBJ databases">
        <title>A new outlook on sporulation: Clostridium algidixylanolyticum.</title>
        <authorList>
            <person name="Poppleton D.I."/>
            <person name="Gribaldo S."/>
        </authorList>
    </citation>
    <scope>NUCLEOTIDE SEQUENCE [LARGE SCALE GENOMIC DNA]</scope>
    <source>
        <strain evidence="2 3">SPL73</strain>
    </source>
</reference>
<keyword evidence="1" id="KW-0732">Signal</keyword>